<feature type="region of interest" description="Disordered" evidence="1">
    <location>
        <begin position="49"/>
        <end position="68"/>
    </location>
</feature>
<dbReference type="AlphaFoldDB" id="A0A2G8S529"/>
<dbReference type="Pfam" id="PF06985">
    <property type="entry name" value="HET"/>
    <property type="match status" value="1"/>
</dbReference>
<gene>
    <name evidence="3" type="ORF">GSI_08929</name>
</gene>
<reference evidence="3 4" key="1">
    <citation type="journal article" date="2015" name="Sci. Rep.">
        <title>Chromosome-level genome map provides insights into diverse defense mechanisms in the medicinal fungus Ganoderma sinense.</title>
        <authorList>
            <person name="Zhu Y."/>
            <person name="Xu J."/>
            <person name="Sun C."/>
            <person name="Zhou S."/>
            <person name="Xu H."/>
            <person name="Nelson D.R."/>
            <person name="Qian J."/>
            <person name="Song J."/>
            <person name="Luo H."/>
            <person name="Xiang L."/>
            <person name="Li Y."/>
            <person name="Xu Z."/>
            <person name="Ji A."/>
            <person name="Wang L."/>
            <person name="Lu S."/>
            <person name="Hayward A."/>
            <person name="Sun W."/>
            <person name="Li X."/>
            <person name="Schwartz D.C."/>
            <person name="Wang Y."/>
            <person name="Chen S."/>
        </authorList>
    </citation>
    <scope>NUCLEOTIDE SEQUENCE [LARGE SCALE GENOMIC DNA]</scope>
    <source>
        <strain evidence="3 4">ZZ0214-1</strain>
    </source>
</reference>
<dbReference type="PANTHER" id="PTHR10622:SF10">
    <property type="entry name" value="HET DOMAIN-CONTAINING PROTEIN"/>
    <property type="match status" value="1"/>
</dbReference>
<organism evidence="3 4">
    <name type="scientific">Ganoderma sinense ZZ0214-1</name>
    <dbReference type="NCBI Taxonomy" id="1077348"/>
    <lineage>
        <taxon>Eukaryota</taxon>
        <taxon>Fungi</taxon>
        <taxon>Dikarya</taxon>
        <taxon>Basidiomycota</taxon>
        <taxon>Agaricomycotina</taxon>
        <taxon>Agaricomycetes</taxon>
        <taxon>Polyporales</taxon>
        <taxon>Polyporaceae</taxon>
        <taxon>Ganoderma</taxon>
    </lineage>
</organism>
<evidence type="ECO:0000256" key="1">
    <source>
        <dbReference type="SAM" id="MobiDB-lite"/>
    </source>
</evidence>
<dbReference type="STRING" id="1077348.A0A2G8S529"/>
<evidence type="ECO:0000259" key="2">
    <source>
        <dbReference type="Pfam" id="PF06985"/>
    </source>
</evidence>
<proteinExistence type="predicted"/>
<comment type="caution">
    <text evidence="3">The sequence shown here is derived from an EMBL/GenBank/DDBJ whole genome shotgun (WGS) entry which is preliminary data.</text>
</comment>
<keyword evidence="4" id="KW-1185">Reference proteome</keyword>
<feature type="domain" description="Heterokaryon incompatibility" evidence="2">
    <location>
        <begin position="18"/>
        <end position="114"/>
    </location>
</feature>
<dbReference type="PANTHER" id="PTHR10622">
    <property type="entry name" value="HET DOMAIN-CONTAINING PROTEIN"/>
    <property type="match status" value="1"/>
</dbReference>
<dbReference type="InterPro" id="IPR010730">
    <property type="entry name" value="HET"/>
</dbReference>
<dbReference type="OrthoDB" id="2654851at2759"/>
<sequence>MVGQFIDRDPRRTEYGYYAILSHTQWDRNGEQSFQDLKKIQERCAQMGRATDAQSNHVPPEPSIWDDPNLSPKIRDACRIARTNGFNLVWIDSYCIDMSSSAELWEAINAGARVHYGTTRISLMTPRREDPAPHGVLYITHPDRMNMTSQAATLWPHADARLRLSLPAKVRDDLLALGYVADLRRSDDSESQGSRPRMCSRSRATAITSLLNTTIV</sequence>
<dbReference type="Proteomes" id="UP000230002">
    <property type="component" value="Unassembled WGS sequence"/>
</dbReference>
<name>A0A2G8S529_9APHY</name>
<evidence type="ECO:0000313" key="4">
    <source>
        <dbReference type="Proteomes" id="UP000230002"/>
    </source>
</evidence>
<accession>A0A2G8S529</accession>
<dbReference type="EMBL" id="AYKW01000023">
    <property type="protein sequence ID" value="PIL28883.1"/>
    <property type="molecule type" value="Genomic_DNA"/>
</dbReference>
<protein>
    <recommendedName>
        <fullName evidence="2">Heterokaryon incompatibility domain-containing protein</fullName>
    </recommendedName>
</protein>
<evidence type="ECO:0000313" key="3">
    <source>
        <dbReference type="EMBL" id="PIL28883.1"/>
    </source>
</evidence>